<name>A0A9N9EMY2_9GLOM</name>
<keyword evidence="2" id="KW-1185">Reference proteome</keyword>
<feature type="non-terminal residue" evidence="1">
    <location>
        <position position="1"/>
    </location>
</feature>
<proteinExistence type="predicted"/>
<accession>A0A9N9EMY2</accession>
<gene>
    <name evidence="1" type="ORF">PBRASI_LOCUS11794</name>
</gene>
<dbReference type="AlphaFoldDB" id="A0A9N9EMY2"/>
<evidence type="ECO:0000313" key="2">
    <source>
        <dbReference type="Proteomes" id="UP000789739"/>
    </source>
</evidence>
<sequence>SNKQDSLRHLANTLAEARVAPLSALYLGVIKDVYNDKHPESKVKGKFGRL</sequence>
<feature type="non-terminal residue" evidence="1">
    <location>
        <position position="50"/>
    </location>
</feature>
<protein>
    <submittedName>
        <fullName evidence="1">8586_t:CDS:1</fullName>
    </submittedName>
</protein>
<organism evidence="1 2">
    <name type="scientific">Paraglomus brasilianum</name>
    <dbReference type="NCBI Taxonomy" id="144538"/>
    <lineage>
        <taxon>Eukaryota</taxon>
        <taxon>Fungi</taxon>
        <taxon>Fungi incertae sedis</taxon>
        <taxon>Mucoromycota</taxon>
        <taxon>Glomeromycotina</taxon>
        <taxon>Glomeromycetes</taxon>
        <taxon>Paraglomerales</taxon>
        <taxon>Paraglomeraceae</taxon>
        <taxon>Paraglomus</taxon>
    </lineage>
</organism>
<dbReference type="Proteomes" id="UP000789739">
    <property type="component" value="Unassembled WGS sequence"/>
</dbReference>
<reference evidence="1" key="1">
    <citation type="submission" date="2021-06" db="EMBL/GenBank/DDBJ databases">
        <authorList>
            <person name="Kallberg Y."/>
            <person name="Tangrot J."/>
            <person name="Rosling A."/>
        </authorList>
    </citation>
    <scope>NUCLEOTIDE SEQUENCE</scope>
    <source>
        <strain evidence="1">BR232B</strain>
    </source>
</reference>
<comment type="caution">
    <text evidence="1">The sequence shown here is derived from an EMBL/GenBank/DDBJ whole genome shotgun (WGS) entry which is preliminary data.</text>
</comment>
<dbReference type="EMBL" id="CAJVPI010006931">
    <property type="protein sequence ID" value="CAG8680793.1"/>
    <property type="molecule type" value="Genomic_DNA"/>
</dbReference>
<evidence type="ECO:0000313" key="1">
    <source>
        <dbReference type="EMBL" id="CAG8680793.1"/>
    </source>
</evidence>